<name>A0A2W5KPL1_ANCNO</name>
<evidence type="ECO:0000313" key="2">
    <source>
        <dbReference type="EMBL" id="PZQ18961.1"/>
    </source>
</evidence>
<gene>
    <name evidence="2" type="ORF">DI565_00725</name>
</gene>
<organism evidence="2 3">
    <name type="scientific">Ancylobacter novellus</name>
    <name type="common">Thiobacillus novellus</name>
    <dbReference type="NCBI Taxonomy" id="921"/>
    <lineage>
        <taxon>Bacteria</taxon>
        <taxon>Pseudomonadati</taxon>
        <taxon>Pseudomonadota</taxon>
        <taxon>Alphaproteobacteria</taxon>
        <taxon>Hyphomicrobiales</taxon>
        <taxon>Xanthobacteraceae</taxon>
        <taxon>Ancylobacter</taxon>
    </lineage>
</organism>
<evidence type="ECO:0000256" key="1">
    <source>
        <dbReference type="SAM" id="MobiDB-lite"/>
    </source>
</evidence>
<dbReference type="AlphaFoldDB" id="A0A2W5KPL1"/>
<reference evidence="2 3" key="1">
    <citation type="submission" date="2017-08" db="EMBL/GenBank/DDBJ databases">
        <title>Infants hospitalized years apart are colonized by the same room-sourced microbial strains.</title>
        <authorList>
            <person name="Brooks B."/>
            <person name="Olm M.R."/>
            <person name="Firek B.A."/>
            <person name="Baker R."/>
            <person name="Thomas B.C."/>
            <person name="Morowitz M.J."/>
            <person name="Banfield J.F."/>
        </authorList>
    </citation>
    <scope>NUCLEOTIDE SEQUENCE [LARGE SCALE GENOMIC DNA]</scope>
    <source>
        <strain evidence="2">S2_005_003_R2_43</strain>
    </source>
</reference>
<evidence type="ECO:0000313" key="3">
    <source>
        <dbReference type="Proteomes" id="UP000249577"/>
    </source>
</evidence>
<sequence>MNIVGSAGSPGPAGVTWRKTYEPGDSVDPRSVVSLGGKLWFAKRATASTPGEAGSEADWDEFIDFTAASEAAEGATEAAAVAQSAAEQAAADRVATDEARGLTAADRQATQADRTAVSADRALTVTARSAAEAARDGAVLVSATGALPFATLNDFKATAYLVGQISSGLDAGLWTRPDTATEPTRVSTATIPALDNRLNVVEPTVATLKQTEKTLPFVGFAEYSASATKHPLVVDTNKRMHGYWDQRIGKLVYNLDLSVFPFFRSAQLSREVDVAGSRYFPLAVLESGRLAISYDMVDNTIVIPSLRTDSAIGGGASVGGGSFDVALPPDLDFGVYDAVTSLWMIPLIGQSTTEGSKGDPPFSDAQPFSNLSWPQGPKTRKTGNGYGGDNNLDPMVAVAPLAEKNVETVCSGALNTLVDLAWRRKGIAPASFPLFGATCGRGGTGIDLFQFDAPLESGRTQRLSQILMDTVTGLDAIESRDLVAPVFLDNHGEFDKLMPKAEYKAKKRRYFDQIGAYLAATIGQTRRPHFVMCQPGEGITAGDGGPAQAMYELSMEHDDCHLLGGKYHQPDADFTHLINHGYRRLSVEFGYSLYDLLVDRIFPRRCKMVSATWNGFQIVTRWEVRKAPLQFDVTTLNPATDMGLRLVTAAGVQIPFTSQPTIGNDGVTMYHSVAAEPPAGAIMRCGFDYRASGVRFTQGASTNIRDSTEEAFVYLDNNDVLQQNVMRCWAAHCMVPVVKSVY</sequence>
<comment type="caution">
    <text evidence="2">The sequence shown here is derived from an EMBL/GenBank/DDBJ whole genome shotgun (WGS) entry which is preliminary data.</text>
</comment>
<protein>
    <submittedName>
        <fullName evidence="2">Uncharacterized protein</fullName>
    </submittedName>
</protein>
<feature type="region of interest" description="Disordered" evidence="1">
    <location>
        <begin position="1"/>
        <end position="26"/>
    </location>
</feature>
<feature type="region of interest" description="Disordered" evidence="1">
    <location>
        <begin position="354"/>
        <end position="388"/>
    </location>
</feature>
<dbReference type="EMBL" id="QFPN01000001">
    <property type="protein sequence ID" value="PZQ18961.1"/>
    <property type="molecule type" value="Genomic_DNA"/>
</dbReference>
<dbReference type="Proteomes" id="UP000249577">
    <property type="component" value="Unassembled WGS sequence"/>
</dbReference>
<proteinExistence type="predicted"/>
<accession>A0A2W5KPL1</accession>